<feature type="compositionally biased region" description="Basic and acidic residues" evidence="8">
    <location>
        <begin position="621"/>
        <end position="632"/>
    </location>
</feature>
<dbReference type="PROSITE" id="PS00107">
    <property type="entry name" value="PROTEIN_KINASE_ATP"/>
    <property type="match status" value="1"/>
</dbReference>
<dbReference type="EMBL" id="OZ034813">
    <property type="protein sequence ID" value="CAL1353793.1"/>
    <property type="molecule type" value="Genomic_DNA"/>
</dbReference>
<feature type="region of interest" description="Disordered" evidence="8">
    <location>
        <begin position="616"/>
        <end position="643"/>
    </location>
</feature>
<sequence length="707" mass="78745">MVDSLTRARVISKKTIKRLDVRAIIPIHACMIPLSRKRFLKLLGIKMAWVGVMGCICSKGGQQPKNGYVDCNNNGGGGKSKGKGKKCSKRSASKRDEEIDTDEDYDGGLGIFPLTPNNDQDDKKKKKKSRSNHHFSSVANGEKAAPVVAGWPSWLTAVAGEAINGWIPRRLDSFEKLEKIGQGTYSSVYKARDLESTKIVALKKVRFANMDPESVKFMAREIIILRRLDHPNVMKLEGIITTTTSGSLYLVFEYMDHDLSGLLSSSGSKFTESQIKCYMKQLLTGLAHCHSRGIMHRDIKGANLLIDSKGNLKIADFGLAAFRTTKPTTDNRIDKSYRRQLTSRVVSLWYRPPELLLGSTDYGVEVDLWSSGCILAELFNGGKPILPGRTEVEQIHKIFKLCGSPSEEYWKTSKLSHSAIFKPRQRYERRVGETFKDMLPSSALGLVEVLLSVDPENRGSTASALASEFFTTEPLPCEPSSLPNYPPSKEFDVKLRKDENKRKRVAGGKGKGRESERIFTRGAKVIATINSNIDVHISAKRRKERDQREKATTNNERSKNSKEAHDEANSNGTTSTRNAANSLDEVAARRNSSNQTTSTAANYKLSRFTNSVVIRDNSSTKGDRSSAMDSTRKGSMHMHHSGPLMTAGGNIEEMLKEHERRIQHAVRKARSAKNNNFHDHDDDITVVKNQLLPITPVIERSSIVNHI</sequence>
<feature type="domain" description="Protein kinase" evidence="9">
    <location>
        <begin position="174"/>
        <end position="470"/>
    </location>
</feature>
<proteinExistence type="inferred from homology"/>
<dbReference type="InterPro" id="IPR000719">
    <property type="entry name" value="Prot_kinase_dom"/>
</dbReference>
<organism evidence="10 11">
    <name type="scientific">Linum trigynum</name>
    <dbReference type="NCBI Taxonomy" id="586398"/>
    <lineage>
        <taxon>Eukaryota</taxon>
        <taxon>Viridiplantae</taxon>
        <taxon>Streptophyta</taxon>
        <taxon>Embryophyta</taxon>
        <taxon>Tracheophyta</taxon>
        <taxon>Spermatophyta</taxon>
        <taxon>Magnoliopsida</taxon>
        <taxon>eudicotyledons</taxon>
        <taxon>Gunneridae</taxon>
        <taxon>Pentapetalae</taxon>
        <taxon>rosids</taxon>
        <taxon>fabids</taxon>
        <taxon>Malpighiales</taxon>
        <taxon>Linaceae</taxon>
        <taxon>Linum</taxon>
    </lineage>
</organism>
<protein>
    <recommendedName>
        <fullName evidence="9">Protein kinase domain-containing protein</fullName>
    </recommendedName>
</protein>
<dbReference type="PROSITE" id="PS00108">
    <property type="entry name" value="PROTEIN_KINASE_ST"/>
    <property type="match status" value="1"/>
</dbReference>
<dbReference type="InterPro" id="IPR050108">
    <property type="entry name" value="CDK"/>
</dbReference>
<evidence type="ECO:0000256" key="7">
    <source>
        <dbReference type="PROSITE-ProRule" id="PRU10141"/>
    </source>
</evidence>
<dbReference type="PANTHER" id="PTHR24056:SF397">
    <property type="entry name" value="OS11G0242500 PROTEIN"/>
    <property type="match status" value="1"/>
</dbReference>
<evidence type="ECO:0000256" key="2">
    <source>
        <dbReference type="ARBA" id="ARBA00022527"/>
    </source>
</evidence>
<dbReference type="GO" id="GO:0032968">
    <property type="term" value="P:positive regulation of transcription elongation by RNA polymerase II"/>
    <property type="evidence" value="ECO:0007669"/>
    <property type="project" value="TreeGrafter"/>
</dbReference>
<dbReference type="GO" id="GO:0005524">
    <property type="term" value="F:ATP binding"/>
    <property type="evidence" value="ECO:0007669"/>
    <property type="project" value="UniProtKB-UniRule"/>
</dbReference>
<name>A0AAV2CBG3_9ROSI</name>
<feature type="compositionally biased region" description="Basic residues" evidence="8">
    <location>
        <begin position="80"/>
        <end position="92"/>
    </location>
</feature>
<gene>
    <name evidence="10" type="ORF">LTRI10_LOCUS1665</name>
</gene>
<keyword evidence="6 7" id="KW-0067">ATP-binding</keyword>
<dbReference type="FunFam" id="1.10.510.10:FF:000043">
    <property type="entry name" value="probable serine/threonine-protein kinase At1g54610"/>
    <property type="match status" value="1"/>
</dbReference>
<dbReference type="SUPFAM" id="SSF56112">
    <property type="entry name" value="Protein kinase-like (PK-like)"/>
    <property type="match status" value="1"/>
</dbReference>
<keyword evidence="3" id="KW-0808">Transferase</keyword>
<evidence type="ECO:0000256" key="5">
    <source>
        <dbReference type="ARBA" id="ARBA00022777"/>
    </source>
</evidence>
<feature type="compositionally biased region" description="Polar residues" evidence="8">
    <location>
        <begin position="569"/>
        <end position="579"/>
    </location>
</feature>
<comment type="similarity">
    <text evidence="1">Belongs to the protein kinase superfamily. CMGC Ser/Thr protein kinase family. CDC2/CDKX subfamily.</text>
</comment>
<keyword evidence="5" id="KW-0418">Kinase</keyword>
<feature type="region of interest" description="Disordered" evidence="8">
    <location>
        <begin position="74"/>
        <end position="138"/>
    </location>
</feature>
<dbReference type="AlphaFoldDB" id="A0AAV2CBG3"/>
<dbReference type="Gene3D" id="3.30.200.20">
    <property type="entry name" value="Phosphorylase Kinase, domain 1"/>
    <property type="match status" value="1"/>
</dbReference>
<evidence type="ECO:0000259" key="9">
    <source>
        <dbReference type="PROSITE" id="PS50011"/>
    </source>
</evidence>
<keyword evidence="2" id="KW-0723">Serine/threonine-protein kinase</keyword>
<evidence type="ECO:0000256" key="1">
    <source>
        <dbReference type="ARBA" id="ARBA00006485"/>
    </source>
</evidence>
<feature type="compositionally biased region" description="Basic and acidic residues" evidence="8">
    <location>
        <begin position="489"/>
        <end position="501"/>
    </location>
</feature>
<keyword evidence="4 7" id="KW-0547">Nucleotide-binding</keyword>
<accession>A0AAV2CBG3</accession>
<feature type="compositionally biased region" description="Basic and acidic residues" evidence="8">
    <location>
        <begin position="544"/>
        <end position="568"/>
    </location>
</feature>
<feature type="compositionally biased region" description="Basic residues" evidence="8">
    <location>
        <begin position="124"/>
        <end position="133"/>
    </location>
</feature>
<dbReference type="PROSITE" id="PS50011">
    <property type="entry name" value="PROTEIN_KINASE_DOM"/>
    <property type="match status" value="1"/>
</dbReference>
<dbReference type="GO" id="GO:0008353">
    <property type="term" value="F:RNA polymerase II CTD heptapeptide repeat kinase activity"/>
    <property type="evidence" value="ECO:0007669"/>
    <property type="project" value="TreeGrafter"/>
</dbReference>
<feature type="binding site" evidence="7">
    <location>
        <position position="203"/>
    </location>
    <ligand>
        <name>ATP</name>
        <dbReference type="ChEBI" id="CHEBI:30616"/>
    </ligand>
</feature>
<feature type="region of interest" description="Disordered" evidence="8">
    <location>
        <begin position="537"/>
        <end position="579"/>
    </location>
</feature>
<evidence type="ECO:0000256" key="6">
    <source>
        <dbReference type="ARBA" id="ARBA00022840"/>
    </source>
</evidence>
<dbReference type="Proteomes" id="UP001497516">
    <property type="component" value="Chromosome 1"/>
</dbReference>
<dbReference type="CDD" id="cd07840">
    <property type="entry name" value="STKc_CDK9_like"/>
    <property type="match status" value="1"/>
</dbReference>
<evidence type="ECO:0000313" key="10">
    <source>
        <dbReference type="EMBL" id="CAL1353793.1"/>
    </source>
</evidence>
<evidence type="ECO:0000313" key="11">
    <source>
        <dbReference type="Proteomes" id="UP001497516"/>
    </source>
</evidence>
<dbReference type="InterPro" id="IPR011009">
    <property type="entry name" value="Kinase-like_dom_sf"/>
</dbReference>
<reference evidence="10 11" key="1">
    <citation type="submission" date="2024-04" db="EMBL/GenBank/DDBJ databases">
        <authorList>
            <person name="Fracassetti M."/>
        </authorList>
    </citation>
    <scope>NUCLEOTIDE SEQUENCE [LARGE SCALE GENOMIC DNA]</scope>
</reference>
<evidence type="ECO:0000256" key="3">
    <source>
        <dbReference type="ARBA" id="ARBA00022679"/>
    </source>
</evidence>
<evidence type="ECO:0000256" key="8">
    <source>
        <dbReference type="SAM" id="MobiDB-lite"/>
    </source>
</evidence>
<dbReference type="GO" id="GO:0005634">
    <property type="term" value="C:nucleus"/>
    <property type="evidence" value="ECO:0007669"/>
    <property type="project" value="TreeGrafter"/>
</dbReference>
<dbReference type="SMART" id="SM00220">
    <property type="entry name" value="S_TKc"/>
    <property type="match status" value="1"/>
</dbReference>
<feature type="region of interest" description="Disordered" evidence="8">
    <location>
        <begin position="476"/>
        <end position="517"/>
    </location>
</feature>
<dbReference type="Pfam" id="PF00069">
    <property type="entry name" value="Pkinase"/>
    <property type="match status" value="1"/>
</dbReference>
<dbReference type="FunFam" id="3.30.200.20:FF:000021">
    <property type="entry name" value="probable serine/threonine-protein kinase At1g54610"/>
    <property type="match status" value="1"/>
</dbReference>
<dbReference type="Gene3D" id="1.10.510.10">
    <property type="entry name" value="Transferase(Phosphotransferase) domain 1"/>
    <property type="match status" value="1"/>
</dbReference>
<evidence type="ECO:0000256" key="4">
    <source>
        <dbReference type="ARBA" id="ARBA00022741"/>
    </source>
</evidence>
<dbReference type="GO" id="GO:0000307">
    <property type="term" value="C:cyclin-dependent protein kinase holoenzyme complex"/>
    <property type="evidence" value="ECO:0007669"/>
    <property type="project" value="TreeGrafter"/>
</dbReference>
<dbReference type="PANTHER" id="PTHR24056">
    <property type="entry name" value="CELL DIVISION PROTEIN KINASE"/>
    <property type="match status" value="1"/>
</dbReference>
<dbReference type="InterPro" id="IPR008271">
    <property type="entry name" value="Ser/Thr_kinase_AS"/>
</dbReference>
<keyword evidence="11" id="KW-1185">Reference proteome</keyword>
<dbReference type="InterPro" id="IPR017441">
    <property type="entry name" value="Protein_kinase_ATP_BS"/>
</dbReference>